<sequence>MSYQTDSASRVTASRPVYPYPAVAKYTGNGDWHDGANWTQGAPLYNDAAPACTGSSFYTSYSPKTQAVAAP</sequence>
<dbReference type="RefSeq" id="WP_208636830.1">
    <property type="nucleotide sequence ID" value="NZ_FCOB02000044.1"/>
</dbReference>
<keyword evidence="2" id="KW-1185">Reference proteome</keyword>
<evidence type="ECO:0000313" key="2">
    <source>
        <dbReference type="Proteomes" id="UP000054978"/>
    </source>
</evidence>
<name>A0A158E2A8_9BURK</name>
<dbReference type="AlphaFoldDB" id="A0A158E2A8"/>
<comment type="caution">
    <text evidence="1">The sequence shown here is derived from an EMBL/GenBank/DDBJ whole genome shotgun (WGS) entry which is preliminary data.</text>
</comment>
<reference evidence="1" key="1">
    <citation type="submission" date="2016-01" db="EMBL/GenBank/DDBJ databases">
        <authorList>
            <person name="Peeters C."/>
        </authorList>
    </citation>
    <scope>NUCLEOTIDE SEQUENCE [LARGE SCALE GENOMIC DNA]</scope>
    <source>
        <strain evidence="1">LMG 29326</strain>
    </source>
</reference>
<organism evidence="1 2">
    <name type="scientific">Caballeronia ptereochthonis</name>
    <dbReference type="NCBI Taxonomy" id="1777144"/>
    <lineage>
        <taxon>Bacteria</taxon>
        <taxon>Pseudomonadati</taxon>
        <taxon>Pseudomonadota</taxon>
        <taxon>Betaproteobacteria</taxon>
        <taxon>Burkholderiales</taxon>
        <taxon>Burkholderiaceae</taxon>
        <taxon>Caballeronia</taxon>
    </lineage>
</organism>
<dbReference type="Proteomes" id="UP000054978">
    <property type="component" value="Unassembled WGS sequence"/>
</dbReference>
<dbReference type="STRING" id="1777144.AWB83_06305"/>
<accession>A0A158E2A8</accession>
<proteinExistence type="predicted"/>
<gene>
    <name evidence="1" type="ORF">AWB83_06305</name>
</gene>
<protein>
    <submittedName>
        <fullName evidence="1">Uncharacterized protein</fullName>
    </submittedName>
</protein>
<dbReference type="EMBL" id="FCOB02000044">
    <property type="protein sequence ID" value="SAL00820.1"/>
    <property type="molecule type" value="Genomic_DNA"/>
</dbReference>
<evidence type="ECO:0000313" key="1">
    <source>
        <dbReference type="EMBL" id="SAL00820.1"/>
    </source>
</evidence>